<gene>
    <name evidence="2" type="ORF">PCHAJ_000270500</name>
    <name evidence="3" type="ORF">PCHAS_1110300</name>
</gene>
<dbReference type="EMBL" id="LT608177">
    <property type="protein sequence ID" value="SCM23468.1"/>
    <property type="molecule type" value="Genomic_DNA"/>
</dbReference>
<evidence type="ECO:0000256" key="1">
    <source>
        <dbReference type="SAM" id="SignalP"/>
    </source>
</evidence>
<reference evidence="3 4" key="1">
    <citation type="journal article" date="2014" name="BMC Biol.">
        <title>A comprehensive evaluation of rodent malaria parasite genomes and gene expression.</title>
        <authorList>
            <person name="Otto T.D."/>
            <person name="Bohme U."/>
            <person name="Jackson A.P."/>
            <person name="Hunt M."/>
            <person name="Franke-Fayard B."/>
            <person name="Hoeijmakers W.A."/>
            <person name="Religa A.A."/>
            <person name="Robertson L."/>
            <person name="Sanders M."/>
            <person name="Ogun S.A."/>
            <person name="Cunningham D."/>
            <person name="Erhart A."/>
            <person name="Billker O."/>
            <person name="Khan S.M."/>
            <person name="Stunnenberg H.G."/>
            <person name="Langhorne J."/>
            <person name="Holder A.A."/>
            <person name="Waters A.P."/>
            <person name="Newbold C.I."/>
            <person name="Pain A."/>
            <person name="Berriman M."/>
            <person name="Janse C.J."/>
        </authorList>
    </citation>
    <scope>NUCLEOTIDE SEQUENCE [LARGE SCALE GENOMIC DNA]</scope>
    <source>
        <strain evidence="3 4">AS</strain>
    </source>
</reference>
<sequence length="122" mass="13925">MKVVFFVILIFVLLSSTIYGKKSKLKKKGKNGKKSVSLGGDFLGDSTPLPSSVYNLHVDLNKHYELNDFILNGKEKINKTLILMHKEHSNHVKELQGIMGLRQKLIDHLINEIKELKELNEL</sequence>
<dbReference type="AlphaFoldDB" id="A0A077TPP9"/>
<dbReference type="VEuPathDB" id="PlasmoDB:PCHAS_1110300"/>
<organism evidence="3 4">
    <name type="scientific">Plasmodium chabaudi chabaudi</name>
    <dbReference type="NCBI Taxonomy" id="31271"/>
    <lineage>
        <taxon>Eukaryota</taxon>
        <taxon>Sar</taxon>
        <taxon>Alveolata</taxon>
        <taxon>Apicomplexa</taxon>
        <taxon>Aconoidasida</taxon>
        <taxon>Haemosporida</taxon>
        <taxon>Plasmodiidae</taxon>
        <taxon>Plasmodium</taxon>
        <taxon>Plasmodium (Vinckeia)</taxon>
    </lineage>
</organism>
<feature type="signal peptide" evidence="1">
    <location>
        <begin position="1"/>
        <end position="20"/>
    </location>
</feature>
<dbReference type="KEGG" id="pcb:PCHAS_1110300"/>
<evidence type="ECO:0000313" key="4">
    <source>
        <dbReference type="Proteomes" id="UP000071118"/>
    </source>
</evidence>
<dbReference type="OrthoDB" id="372806at2759"/>
<dbReference type="Proteomes" id="UP000507163">
    <property type="component" value="Chromosome 11"/>
</dbReference>
<reference evidence="3" key="2">
    <citation type="submission" date="2014-05" db="EMBL/GenBank/DDBJ databases">
        <authorList>
            <person name="Aslett M.A."/>
            <person name="De Silva N."/>
        </authorList>
    </citation>
    <scope>NUCLEOTIDE SEQUENCE</scope>
    <source>
        <strain evidence="3">AS</strain>
    </source>
</reference>
<name>A0A077TPP9_PLACU</name>
<dbReference type="RefSeq" id="XP_744512.1">
    <property type="nucleotide sequence ID" value="XM_739419.1"/>
</dbReference>
<evidence type="ECO:0000313" key="2">
    <source>
        <dbReference type="EMBL" id="SCM23468.1"/>
    </source>
</evidence>
<dbReference type="GeneID" id="3497626"/>
<feature type="chain" id="PRO_5014217017" evidence="1">
    <location>
        <begin position="21"/>
        <end position="122"/>
    </location>
</feature>
<reference evidence="3" key="3">
    <citation type="submission" date="2019-05" db="EMBL/GenBank/DDBJ databases">
        <authorList>
            <consortium name="Pathogen Informatics"/>
        </authorList>
    </citation>
    <scope>NUCLEOTIDE SEQUENCE</scope>
    <source>
        <strain evidence="2 5">AJ</strain>
        <strain evidence="3">AS</strain>
    </source>
</reference>
<accession>A0A077TPP9</accession>
<dbReference type="EMBL" id="LK022888">
    <property type="protein sequence ID" value="VTZ69098.1"/>
    <property type="molecule type" value="Genomic_DNA"/>
</dbReference>
<evidence type="ECO:0000313" key="5">
    <source>
        <dbReference type="Proteomes" id="UP000507163"/>
    </source>
</evidence>
<keyword evidence="1" id="KW-0732">Signal</keyword>
<dbReference type="Proteomes" id="UP000071118">
    <property type="component" value="Chromosome 11"/>
</dbReference>
<proteinExistence type="predicted"/>
<keyword evidence="4" id="KW-1185">Reference proteome</keyword>
<protein>
    <submittedName>
        <fullName evidence="3">Uncharacterized protein</fullName>
    </submittedName>
</protein>
<evidence type="ECO:0000313" key="3">
    <source>
        <dbReference type="EMBL" id="VTZ69098.1"/>
    </source>
</evidence>